<keyword evidence="4" id="KW-0560">Oxidoreductase</keyword>
<dbReference type="SUPFAM" id="SSF51735">
    <property type="entry name" value="NAD(P)-binding Rossmann-fold domains"/>
    <property type="match status" value="1"/>
</dbReference>
<keyword evidence="1" id="KW-0479">Metal-binding</keyword>
<dbReference type="GO" id="GO:0016491">
    <property type="term" value="F:oxidoreductase activity"/>
    <property type="evidence" value="ECO:0007669"/>
    <property type="project" value="UniProtKB-KW"/>
</dbReference>
<dbReference type="PANTHER" id="PTHR43975:SF2">
    <property type="entry name" value="EG:BACR7A4.14 PROTEIN-RELATED"/>
    <property type="match status" value="1"/>
</dbReference>
<dbReference type="GeneID" id="107270819"/>
<dbReference type="Pfam" id="PF05485">
    <property type="entry name" value="THAP"/>
    <property type="match status" value="1"/>
</dbReference>
<dbReference type="InterPro" id="IPR057326">
    <property type="entry name" value="KR_dom"/>
</dbReference>
<dbReference type="SMART" id="SM00980">
    <property type="entry name" value="THAP"/>
    <property type="match status" value="1"/>
</dbReference>
<dbReference type="GO" id="GO:0006629">
    <property type="term" value="P:lipid metabolic process"/>
    <property type="evidence" value="ECO:0007669"/>
    <property type="project" value="UniProtKB-ARBA"/>
</dbReference>
<dbReference type="InterPro" id="IPR020904">
    <property type="entry name" value="Sc_DH/Rdtase_CS"/>
</dbReference>
<dbReference type="KEGG" id="ccin:107270819"/>
<accession>A0AAJ7C489</accession>
<dbReference type="PRINTS" id="PR00080">
    <property type="entry name" value="SDRFAMILY"/>
</dbReference>
<dbReference type="GO" id="GO:0008270">
    <property type="term" value="F:zinc ion binding"/>
    <property type="evidence" value="ECO:0007669"/>
    <property type="project" value="UniProtKB-KW"/>
</dbReference>
<dbReference type="InterPro" id="IPR006612">
    <property type="entry name" value="THAP_Znf"/>
</dbReference>
<keyword evidence="7" id="KW-0175">Coiled coil</keyword>
<name>A0AAJ7C489_CEPCN</name>
<dbReference type="Proteomes" id="UP000694920">
    <property type="component" value="Unplaced"/>
</dbReference>
<dbReference type="SMART" id="SM00822">
    <property type="entry name" value="PKS_KR"/>
    <property type="match status" value="1"/>
</dbReference>
<keyword evidence="5 6" id="KW-0238">DNA-binding</keyword>
<feature type="coiled-coil region" evidence="7">
    <location>
        <begin position="157"/>
        <end position="191"/>
    </location>
</feature>
<dbReference type="PANTHER" id="PTHR43975">
    <property type="entry name" value="ZGC:101858"/>
    <property type="match status" value="1"/>
</dbReference>
<sequence>MSRYCCVNSCTSFWTPFTHLSFFKLPVENEQLKNKWLNIGPGYKSFTKYSKICSNHFLPEDYRILGGKRFLNKNAVPSIFKGPEECSLNEQDCSSSSAETNRIAEMTDVSEMEYKCNVSTQVSLDNSELEDNERPRKKFGSVLVQTESRILGPSQEVKDLRHQLKLLKDRLRRKDERIVNIKKLVQRLKDRAFSYQKNMAFTGKVVLITGASSGIGAATAIHLSQLGAHLSITGRNLQNLEKVASECKKPKPFIVIGELTSETDRKNVIDSTIKHYGKLDVLINNAGILENGSIENTSLEQYDRMFDTNVKQIYHLTMMAVPHLIKSKGNIVNVSSVNGMRSFPGVLAYCMSKAAVDQFTRCVALELADKQIRVNSVNPGVTVTNLHKNSGMSEEQLKNFFERSKTTHALGRPGDVTEVAKTIAFLASEDASFITGATIPVDGGRHAMCPR</sequence>
<evidence type="ECO:0000256" key="7">
    <source>
        <dbReference type="SAM" id="Coils"/>
    </source>
</evidence>
<dbReference type="SUPFAM" id="SSF57716">
    <property type="entry name" value="Glucocorticoid receptor-like (DNA-binding domain)"/>
    <property type="match status" value="1"/>
</dbReference>
<dbReference type="GO" id="GO:0003677">
    <property type="term" value="F:DNA binding"/>
    <property type="evidence" value="ECO:0007669"/>
    <property type="project" value="UniProtKB-UniRule"/>
</dbReference>
<dbReference type="Pfam" id="PF13561">
    <property type="entry name" value="adh_short_C2"/>
    <property type="match status" value="1"/>
</dbReference>
<dbReference type="Gene3D" id="3.40.50.720">
    <property type="entry name" value="NAD(P)-binding Rossmann-like Domain"/>
    <property type="match status" value="1"/>
</dbReference>
<protein>
    <submittedName>
        <fullName evidence="10">Uncharacterized protein LOC107270819 isoform X1</fullName>
    </submittedName>
</protein>
<dbReference type="PROSITE" id="PS50950">
    <property type="entry name" value="ZF_THAP"/>
    <property type="match status" value="1"/>
</dbReference>
<organism evidence="9 10">
    <name type="scientific">Cephus cinctus</name>
    <name type="common">Wheat stem sawfly</name>
    <dbReference type="NCBI Taxonomy" id="211228"/>
    <lineage>
        <taxon>Eukaryota</taxon>
        <taxon>Metazoa</taxon>
        <taxon>Ecdysozoa</taxon>
        <taxon>Arthropoda</taxon>
        <taxon>Hexapoda</taxon>
        <taxon>Insecta</taxon>
        <taxon>Pterygota</taxon>
        <taxon>Neoptera</taxon>
        <taxon>Endopterygota</taxon>
        <taxon>Hymenoptera</taxon>
        <taxon>Cephoidea</taxon>
        <taxon>Cephidae</taxon>
        <taxon>Cephus</taxon>
    </lineage>
</organism>
<keyword evidence="3" id="KW-0862">Zinc</keyword>
<reference evidence="10" key="1">
    <citation type="submission" date="2025-08" db="UniProtKB">
        <authorList>
            <consortium name="RefSeq"/>
        </authorList>
    </citation>
    <scope>IDENTIFICATION</scope>
</reference>
<dbReference type="PROSITE" id="PS00061">
    <property type="entry name" value="ADH_SHORT"/>
    <property type="match status" value="1"/>
</dbReference>
<keyword evidence="9" id="KW-1185">Reference proteome</keyword>
<gene>
    <name evidence="10" type="primary">LOC107270819</name>
</gene>
<evidence type="ECO:0000313" key="9">
    <source>
        <dbReference type="Proteomes" id="UP000694920"/>
    </source>
</evidence>
<evidence type="ECO:0000256" key="5">
    <source>
        <dbReference type="ARBA" id="ARBA00023125"/>
    </source>
</evidence>
<evidence type="ECO:0000313" key="10">
    <source>
        <dbReference type="RefSeq" id="XP_015601636.1"/>
    </source>
</evidence>
<dbReference type="RefSeq" id="XP_015601636.1">
    <property type="nucleotide sequence ID" value="XM_015746150.2"/>
</dbReference>
<dbReference type="FunFam" id="3.40.50.720:FF:000084">
    <property type="entry name" value="Short-chain dehydrogenase reductase"/>
    <property type="match status" value="1"/>
</dbReference>
<evidence type="ECO:0000256" key="3">
    <source>
        <dbReference type="ARBA" id="ARBA00022833"/>
    </source>
</evidence>
<keyword evidence="2 6" id="KW-0863">Zinc-finger</keyword>
<feature type="domain" description="THAP-type" evidence="8">
    <location>
        <begin position="1"/>
        <end position="80"/>
    </location>
</feature>
<dbReference type="AlphaFoldDB" id="A0AAJ7C489"/>
<dbReference type="SMART" id="SM00692">
    <property type="entry name" value="DM3"/>
    <property type="match status" value="1"/>
</dbReference>
<proteinExistence type="predicted"/>
<evidence type="ECO:0000259" key="8">
    <source>
        <dbReference type="PROSITE" id="PS50950"/>
    </source>
</evidence>
<dbReference type="InterPro" id="IPR038441">
    <property type="entry name" value="THAP_Znf_sf"/>
</dbReference>
<dbReference type="InterPro" id="IPR036291">
    <property type="entry name" value="NAD(P)-bd_dom_sf"/>
</dbReference>
<dbReference type="InterPro" id="IPR002347">
    <property type="entry name" value="SDR_fam"/>
</dbReference>
<evidence type="ECO:0000256" key="6">
    <source>
        <dbReference type="PROSITE-ProRule" id="PRU00309"/>
    </source>
</evidence>
<evidence type="ECO:0000256" key="1">
    <source>
        <dbReference type="ARBA" id="ARBA00022723"/>
    </source>
</evidence>
<dbReference type="Gene3D" id="6.20.210.20">
    <property type="entry name" value="THAP domain"/>
    <property type="match status" value="1"/>
</dbReference>
<dbReference type="NCBIfam" id="NF005559">
    <property type="entry name" value="PRK07231.1"/>
    <property type="match status" value="1"/>
</dbReference>
<evidence type="ECO:0000256" key="2">
    <source>
        <dbReference type="ARBA" id="ARBA00022771"/>
    </source>
</evidence>
<evidence type="ECO:0000256" key="4">
    <source>
        <dbReference type="ARBA" id="ARBA00023002"/>
    </source>
</evidence>
<dbReference type="PRINTS" id="PR00081">
    <property type="entry name" value="GDHRDH"/>
</dbReference>